<feature type="domain" description="BAR" evidence="9">
    <location>
        <begin position="139"/>
        <end position="350"/>
    </location>
</feature>
<evidence type="ECO:0000259" key="9">
    <source>
        <dbReference type="PROSITE" id="PS51021"/>
    </source>
</evidence>
<dbReference type="Pfam" id="PF00621">
    <property type="entry name" value="RhoGEF"/>
    <property type="match status" value="1"/>
</dbReference>
<dbReference type="Proteomes" id="UP000275078">
    <property type="component" value="Unassembled WGS sequence"/>
</dbReference>
<dbReference type="InterPro" id="IPR000219">
    <property type="entry name" value="DH_dom"/>
</dbReference>
<accession>A0A3N4HYQ5</accession>
<dbReference type="InterPro" id="IPR051492">
    <property type="entry name" value="Dynamin-Rho_GEF"/>
</dbReference>
<dbReference type="Pfam" id="PF03114">
    <property type="entry name" value="BAR"/>
    <property type="match status" value="1"/>
</dbReference>
<dbReference type="CDD" id="cd07589">
    <property type="entry name" value="BAR_DNMBP"/>
    <property type="match status" value="1"/>
</dbReference>
<feature type="region of interest" description="Disordered" evidence="7">
    <location>
        <begin position="392"/>
        <end position="440"/>
    </location>
</feature>
<evidence type="ECO:0000256" key="6">
    <source>
        <dbReference type="ARBA" id="ARBA00032587"/>
    </source>
</evidence>
<keyword evidence="4" id="KW-0344">Guanine-nucleotide releasing factor</keyword>
<feature type="region of interest" description="Disordered" evidence="7">
    <location>
        <begin position="562"/>
        <end position="606"/>
    </location>
</feature>
<dbReference type="GO" id="GO:0031991">
    <property type="term" value="P:regulation of actomyosin contractile ring contraction"/>
    <property type="evidence" value="ECO:0007669"/>
    <property type="project" value="TreeGrafter"/>
</dbReference>
<dbReference type="OrthoDB" id="10256089at2759"/>
<protein>
    <recommendedName>
        <fullName evidence="3">Dynamin-binding protein</fullName>
    </recommendedName>
    <alternativeName>
        <fullName evidence="6">Scaffold protein Tuba</fullName>
    </alternativeName>
</protein>
<evidence type="ECO:0000313" key="10">
    <source>
        <dbReference type="EMBL" id="RPA78819.1"/>
    </source>
</evidence>
<dbReference type="PANTHER" id="PTHR22834:SF20">
    <property type="entry name" value="SH3 DOMAIN-CONTAINING PROTEIN"/>
    <property type="match status" value="1"/>
</dbReference>
<dbReference type="EMBL" id="ML119706">
    <property type="protein sequence ID" value="RPA78819.1"/>
    <property type="molecule type" value="Genomic_DNA"/>
</dbReference>
<evidence type="ECO:0000256" key="5">
    <source>
        <dbReference type="ARBA" id="ARBA00022949"/>
    </source>
</evidence>
<dbReference type="GO" id="GO:0035556">
    <property type="term" value="P:intracellular signal transduction"/>
    <property type="evidence" value="ECO:0007669"/>
    <property type="project" value="InterPro"/>
</dbReference>
<dbReference type="PROSITE" id="PS00741">
    <property type="entry name" value="DH_1"/>
    <property type="match status" value="1"/>
</dbReference>
<gene>
    <name evidence="10" type="ORF">BJ508DRAFT_151588</name>
</gene>
<evidence type="ECO:0000256" key="3">
    <source>
        <dbReference type="ARBA" id="ARBA00018186"/>
    </source>
</evidence>
<dbReference type="GO" id="GO:0005795">
    <property type="term" value="C:Golgi stack"/>
    <property type="evidence" value="ECO:0007669"/>
    <property type="project" value="UniProtKB-SubCell"/>
</dbReference>
<organism evidence="10 11">
    <name type="scientific">Ascobolus immersus RN42</name>
    <dbReference type="NCBI Taxonomy" id="1160509"/>
    <lineage>
        <taxon>Eukaryota</taxon>
        <taxon>Fungi</taxon>
        <taxon>Dikarya</taxon>
        <taxon>Ascomycota</taxon>
        <taxon>Pezizomycotina</taxon>
        <taxon>Pezizomycetes</taxon>
        <taxon>Pezizales</taxon>
        <taxon>Ascobolaceae</taxon>
        <taxon>Ascobolus</taxon>
    </lineage>
</organism>
<comment type="subcellular location">
    <subcellularLocation>
        <location evidence="1">Cell junction</location>
    </subcellularLocation>
    <subcellularLocation>
        <location evidence="2">Golgi apparatus</location>
        <location evidence="2">Golgi stack</location>
    </subcellularLocation>
</comment>
<evidence type="ECO:0000259" key="8">
    <source>
        <dbReference type="PROSITE" id="PS50010"/>
    </source>
</evidence>
<dbReference type="GO" id="GO:0005085">
    <property type="term" value="F:guanyl-nucleotide exchange factor activity"/>
    <property type="evidence" value="ECO:0007669"/>
    <property type="project" value="UniProtKB-KW"/>
</dbReference>
<dbReference type="Gene3D" id="1.20.900.10">
    <property type="entry name" value="Dbl homology (DH) domain"/>
    <property type="match status" value="1"/>
</dbReference>
<evidence type="ECO:0000313" key="11">
    <source>
        <dbReference type="Proteomes" id="UP000275078"/>
    </source>
</evidence>
<dbReference type="InterPro" id="IPR004148">
    <property type="entry name" value="BAR_dom"/>
</dbReference>
<dbReference type="SUPFAM" id="SSF48065">
    <property type="entry name" value="DBL homology domain (DH-domain)"/>
    <property type="match status" value="1"/>
</dbReference>
<keyword evidence="5" id="KW-0965">Cell junction</keyword>
<dbReference type="AlphaFoldDB" id="A0A3N4HYQ5"/>
<dbReference type="PROSITE" id="PS50010">
    <property type="entry name" value="DH_2"/>
    <property type="match status" value="1"/>
</dbReference>
<feature type="compositionally biased region" description="Polar residues" evidence="7">
    <location>
        <begin position="577"/>
        <end position="591"/>
    </location>
</feature>
<evidence type="ECO:0000256" key="1">
    <source>
        <dbReference type="ARBA" id="ARBA00004282"/>
    </source>
</evidence>
<evidence type="ECO:0000256" key="4">
    <source>
        <dbReference type="ARBA" id="ARBA00022658"/>
    </source>
</evidence>
<feature type="region of interest" description="Disordered" evidence="7">
    <location>
        <begin position="494"/>
        <end position="538"/>
    </location>
</feature>
<dbReference type="STRING" id="1160509.A0A3N4HYQ5"/>
<feature type="compositionally biased region" description="Basic and acidic residues" evidence="7">
    <location>
        <begin position="394"/>
        <end position="414"/>
    </location>
</feature>
<keyword evidence="11" id="KW-1185">Reference proteome</keyword>
<feature type="compositionally biased region" description="Polar residues" evidence="7">
    <location>
        <begin position="514"/>
        <end position="534"/>
    </location>
</feature>
<dbReference type="InterPro" id="IPR035899">
    <property type="entry name" value="DBL_dom_sf"/>
</dbReference>
<evidence type="ECO:0000256" key="2">
    <source>
        <dbReference type="ARBA" id="ARBA00004348"/>
    </source>
</evidence>
<dbReference type="Gene3D" id="1.20.1270.60">
    <property type="entry name" value="Arfaptin homology (AH) domain/BAR domain"/>
    <property type="match status" value="1"/>
</dbReference>
<feature type="domain" description="DH" evidence="8">
    <location>
        <begin position="1"/>
        <end position="103"/>
    </location>
</feature>
<reference evidence="10 11" key="1">
    <citation type="journal article" date="2018" name="Nat. Ecol. Evol.">
        <title>Pezizomycetes genomes reveal the molecular basis of ectomycorrhizal truffle lifestyle.</title>
        <authorList>
            <person name="Murat C."/>
            <person name="Payen T."/>
            <person name="Noel B."/>
            <person name="Kuo A."/>
            <person name="Morin E."/>
            <person name="Chen J."/>
            <person name="Kohler A."/>
            <person name="Krizsan K."/>
            <person name="Balestrini R."/>
            <person name="Da Silva C."/>
            <person name="Montanini B."/>
            <person name="Hainaut M."/>
            <person name="Levati E."/>
            <person name="Barry K.W."/>
            <person name="Belfiori B."/>
            <person name="Cichocki N."/>
            <person name="Clum A."/>
            <person name="Dockter R.B."/>
            <person name="Fauchery L."/>
            <person name="Guy J."/>
            <person name="Iotti M."/>
            <person name="Le Tacon F."/>
            <person name="Lindquist E.A."/>
            <person name="Lipzen A."/>
            <person name="Malagnac F."/>
            <person name="Mello A."/>
            <person name="Molinier V."/>
            <person name="Miyauchi S."/>
            <person name="Poulain J."/>
            <person name="Riccioni C."/>
            <person name="Rubini A."/>
            <person name="Sitrit Y."/>
            <person name="Splivallo R."/>
            <person name="Traeger S."/>
            <person name="Wang M."/>
            <person name="Zifcakova L."/>
            <person name="Wipf D."/>
            <person name="Zambonelli A."/>
            <person name="Paolocci F."/>
            <person name="Nowrousian M."/>
            <person name="Ottonello S."/>
            <person name="Baldrian P."/>
            <person name="Spatafora J.W."/>
            <person name="Henrissat B."/>
            <person name="Nagy L.G."/>
            <person name="Aury J.M."/>
            <person name="Wincker P."/>
            <person name="Grigoriev I.V."/>
            <person name="Bonfante P."/>
            <person name="Martin F.M."/>
        </authorList>
    </citation>
    <scope>NUCLEOTIDE SEQUENCE [LARGE SCALE GENOMIC DNA]</scope>
    <source>
        <strain evidence="10 11">RN42</strain>
    </source>
</reference>
<dbReference type="InterPro" id="IPR027267">
    <property type="entry name" value="AH/BAR_dom_sf"/>
</dbReference>
<feature type="compositionally biased region" description="Low complexity" evidence="7">
    <location>
        <begin position="562"/>
        <end position="576"/>
    </location>
</feature>
<dbReference type="SUPFAM" id="SSF103657">
    <property type="entry name" value="BAR/IMD domain-like"/>
    <property type="match status" value="1"/>
</dbReference>
<sequence>MTRMERVYGRYCREHDGGNGRLEMVRGREGVDIWLRACGSGAKGLTNAWDLESLLIKPVQRVLKYPLLLTQLLECTPDDHPDYTALELASSGIKSVADSINTQKKRKDIVDKITSRHTRPSTDIRHGITKVLARRTEKLKQSVGLSEGVNDEEYRRLTDAYNTHYVQIQMVLRDVEMYIRDMTLHLTRFVDLAAVIREFVTSSGTSSFPDIEAKWRRYETVMRDLSGPVLNEHKHAIRTRCVEPLDRLIKLHESPQRIMAKREKRLVDYARFKALSESGHKVDKKTAELAEAFTALNETLKDELPRLFQGTKKLVLAVLAEFVALQGSWMSDMMSAVLVAFDELGVPEGLEEVVEMVLMDQKFYGERVEEIGICRQELRGLRLPSSLLSPSMSLREEEEGHVTIETRTSRDRRPSTAGEKQGRLSVSSPNGRDERRHSASYSLSHAFSPIAQQAVASATPAVVQQRGRSSSSASLAWPTGATVGLTASAGFISPSLPPSNRQSYEDQPAYPGYNLTTTQTQNSMASSHRLSLNLNGARPASPPLSARIENIYASHTSSPSLPPAAAAAGPFSSALPTSRSTSPVPNASGNANDVLPSESSSSSLQRHSTTQPALFLAASLYEFGFEGSRREGGFRYLTYVQGEIFDVVATKGEIWLARNQDDGGGELGWIWCKHFARLPV</sequence>
<dbReference type="PANTHER" id="PTHR22834">
    <property type="entry name" value="NUCLEAR FUSION PROTEIN FUS2"/>
    <property type="match status" value="1"/>
</dbReference>
<name>A0A3N4HYQ5_ASCIM</name>
<evidence type="ECO:0000256" key="7">
    <source>
        <dbReference type="SAM" id="MobiDB-lite"/>
    </source>
</evidence>
<dbReference type="InterPro" id="IPR001331">
    <property type="entry name" value="GDS_CDC24_CS"/>
</dbReference>
<dbReference type="GO" id="GO:0032955">
    <property type="term" value="P:regulation of division septum assembly"/>
    <property type="evidence" value="ECO:0007669"/>
    <property type="project" value="TreeGrafter"/>
</dbReference>
<dbReference type="PROSITE" id="PS51021">
    <property type="entry name" value="BAR"/>
    <property type="match status" value="1"/>
</dbReference>
<proteinExistence type="predicted"/>